<keyword evidence="2" id="KW-1185">Reference proteome</keyword>
<dbReference type="EMBL" id="CM056743">
    <property type="protein sequence ID" value="KAJ8671972.1"/>
    <property type="molecule type" value="Genomic_DNA"/>
</dbReference>
<accession>A0ACC2NLH6</accession>
<comment type="caution">
    <text evidence="1">The sequence shown here is derived from an EMBL/GenBank/DDBJ whole genome shotgun (WGS) entry which is preliminary data.</text>
</comment>
<sequence>MSELVSVTNQTFKEVGFITDLTVTFRAAERYSSDAQFLNSERHHVCDFLQSVLLRRELVLNLDKFLVTTAAWLVSSSQSPAQSCGNENCLINAHIRSKPTRLLPD</sequence>
<proteinExistence type="predicted"/>
<gene>
    <name evidence="1" type="ORF">QAD02_003231</name>
</gene>
<evidence type="ECO:0000313" key="2">
    <source>
        <dbReference type="Proteomes" id="UP001239111"/>
    </source>
</evidence>
<evidence type="ECO:0000313" key="1">
    <source>
        <dbReference type="EMBL" id="KAJ8671972.1"/>
    </source>
</evidence>
<reference evidence="1" key="1">
    <citation type="submission" date="2023-04" db="EMBL/GenBank/DDBJ databases">
        <title>A chromosome-level genome assembly of the parasitoid wasp Eretmocerus hayati.</title>
        <authorList>
            <person name="Zhong Y."/>
            <person name="Liu S."/>
            <person name="Liu Y."/>
        </authorList>
    </citation>
    <scope>NUCLEOTIDE SEQUENCE</scope>
    <source>
        <strain evidence="1">ZJU_SS_LIU_2023</strain>
    </source>
</reference>
<dbReference type="Proteomes" id="UP001239111">
    <property type="component" value="Chromosome 3"/>
</dbReference>
<organism evidence="1 2">
    <name type="scientific">Eretmocerus hayati</name>
    <dbReference type="NCBI Taxonomy" id="131215"/>
    <lineage>
        <taxon>Eukaryota</taxon>
        <taxon>Metazoa</taxon>
        <taxon>Ecdysozoa</taxon>
        <taxon>Arthropoda</taxon>
        <taxon>Hexapoda</taxon>
        <taxon>Insecta</taxon>
        <taxon>Pterygota</taxon>
        <taxon>Neoptera</taxon>
        <taxon>Endopterygota</taxon>
        <taxon>Hymenoptera</taxon>
        <taxon>Apocrita</taxon>
        <taxon>Proctotrupomorpha</taxon>
        <taxon>Chalcidoidea</taxon>
        <taxon>Aphelinidae</taxon>
        <taxon>Aphelininae</taxon>
        <taxon>Eretmocerus</taxon>
    </lineage>
</organism>
<protein>
    <submittedName>
        <fullName evidence="1">Uncharacterized protein</fullName>
    </submittedName>
</protein>
<name>A0ACC2NLH6_9HYME</name>